<feature type="region of interest" description="Disordered" evidence="4">
    <location>
        <begin position="187"/>
        <end position="206"/>
    </location>
</feature>
<comment type="subcellular location">
    <subcellularLocation>
        <location evidence="1">Secreted</location>
    </subcellularLocation>
</comment>
<keyword evidence="2" id="KW-0964">Secreted</keyword>
<evidence type="ECO:0000256" key="1">
    <source>
        <dbReference type="ARBA" id="ARBA00004613"/>
    </source>
</evidence>
<feature type="chain" id="PRO_5045708553" evidence="5">
    <location>
        <begin position="19"/>
        <end position="409"/>
    </location>
</feature>
<dbReference type="PANTHER" id="PTHR23192">
    <property type="entry name" value="OLFACTOMEDIN-RELATED"/>
    <property type="match status" value="1"/>
</dbReference>
<dbReference type="InterPro" id="IPR003112">
    <property type="entry name" value="Olfac-like_dom"/>
</dbReference>
<reference evidence="7" key="3">
    <citation type="submission" date="2025-09" db="UniProtKB">
        <authorList>
            <consortium name="Ensembl"/>
        </authorList>
    </citation>
    <scope>IDENTIFICATION</scope>
</reference>
<dbReference type="SUPFAM" id="SSF50965">
    <property type="entry name" value="Galactose oxidase, central domain"/>
    <property type="match status" value="1"/>
</dbReference>
<comment type="caution">
    <text evidence="3">Lacks conserved residue(s) required for the propagation of feature annotation.</text>
</comment>
<evidence type="ECO:0000256" key="5">
    <source>
        <dbReference type="SAM" id="SignalP"/>
    </source>
</evidence>
<protein>
    <submittedName>
        <fullName evidence="7">Olfactomedin-like 3a</fullName>
    </submittedName>
</protein>
<dbReference type="Pfam" id="PF02191">
    <property type="entry name" value="OLF"/>
    <property type="match status" value="1"/>
</dbReference>
<dbReference type="PROSITE" id="PS51132">
    <property type="entry name" value="OLF"/>
    <property type="match status" value="1"/>
</dbReference>
<feature type="domain" description="Olfactomedin-like" evidence="6">
    <location>
        <begin position="130"/>
        <end position="400"/>
    </location>
</feature>
<evidence type="ECO:0000256" key="3">
    <source>
        <dbReference type="PROSITE-ProRule" id="PRU00446"/>
    </source>
</evidence>
<keyword evidence="8" id="KW-1185">Reference proteome</keyword>
<evidence type="ECO:0000259" key="6">
    <source>
        <dbReference type="PROSITE" id="PS51132"/>
    </source>
</evidence>
<dbReference type="SMART" id="SM00284">
    <property type="entry name" value="OLF"/>
    <property type="match status" value="1"/>
</dbReference>
<dbReference type="InterPro" id="IPR050605">
    <property type="entry name" value="Olfactomedin-like_domain"/>
</dbReference>
<dbReference type="GO" id="GO:0007165">
    <property type="term" value="P:signal transduction"/>
    <property type="evidence" value="ECO:0007669"/>
    <property type="project" value="TreeGrafter"/>
</dbReference>
<dbReference type="PANTHER" id="PTHR23192:SF49">
    <property type="entry name" value="OLFACTOMEDIN-LIKE PROTEIN 3B"/>
    <property type="match status" value="1"/>
</dbReference>
<keyword evidence="5" id="KW-0732">Signal</keyword>
<dbReference type="Ensembl" id="ENSGMOT00000007215.2">
    <property type="protein sequence ID" value="ENSGMOP00000007013.2"/>
    <property type="gene ID" value="ENSGMOG00000006608.2"/>
</dbReference>
<feature type="signal peptide" evidence="5">
    <location>
        <begin position="1"/>
        <end position="18"/>
    </location>
</feature>
<dbReference type="GO" id="GO:0005615">
    <property type="term" value="C:extracellular space"/>
    <property type="evidence" value="ECO:0007669"/>
    <property type="project" value="TreeGrafter"/>
</dbReference>
<feature type="compositionally biased region" description="Gly residues" evidence="4">
    <location>
        <begin position="195"/>
        <end position="206"/>
    </location>
</feature>
<reference evidence="7" key="2">
    <citation type="submission" date="2025-08" db="UniProtKB">
        <authorList>
            <consortium name="Ensembl"/>
        </authorList>
    </citation>
    <scope>IDENTIFICATION</scope>
</reference>
<dbReference type="AlphaFoldDB" id="A0A8C4Z4C6"/>
<evidence type="ECO:0000313" key="7">
    <source>
        <dbReference type="Ensembl" id="ENSGMOP00000007013.2"/>
    </source>
</evidence>
<dbReference type="Proteomes" id="UP000694546">
    <property type="component" value="Chromosome 1"/>
</dbReference>
<name>A0A8C4Z4C6_GADMO</name>
<organism evidence="7 8">
    <name type="scientific">Gadus morhua</name>
    <name type="common">Atlantic cod</name>
    <dbReference type="NCBI Taxonomy" id="8049"/>
    <lineage>
        <taxon>Eukaryota</taxon>
        <taxon>Metazoa</taxon>
        <taxon>Chordata</taxon>
        <taxon>Craniata</taxon>
        <taxon>Vertebrata</taxon>
        <taxon>Euteleostomi</taxon>
        <taxon>Actinopterygii</taxon>
        <taxon>Neopterygii</taxon>
        <taxon>Teleostei</taxon>
        <taxon>Neoteleostei</taxon>
        <taxon>Acanthomorphata</taxon>
        <taxon>Zeiogadaria</taxon>
        <taxon>Gadariae</taxon>
        <taxon>Gadiformes</taxon>
        <taxon>Gadoidei</taxon>
        <taxon>Gadidae</taxon>
        <taxon>Gadus</taxon>
    </lineage>
</organism>
<proteinExistence type="predicted"/>
<sequence length="409" mass="45195">MKPVIVLLVSMAWASTGAQYYQGLIDYLENRLLAIEDRMVLWHEQSHRYHTEMLNFKKLTAEMVDAVGKEHRYLWQDLGAAGDRVERAERELDYLERATSPRACVDPADKVHEQGVWGDKMPISFFKLLDCVDIISSIRSVKILKRVGGAKGVWLRDPRTSKVYVFNGTAGDTVHCFDSLADLSRSPGVERNSSSGGGGGGGGGGDVRLPSAWSGAGAAVYDDYLYHVHRQGSDRRELQLVKYDLLKGVATATALFPVADSAPVYALNPETAADLAADEHAVWLLFAAGEDEPNVHLAKMDPDTLDTEQMWDTGCPRANAEAAFVACGTVYVVYNTRPASRSRVQCVFDVNGVVVGEEAPLLYFPRRFGAHASLKYNADERQLYAWDDGYQILYRLNLKRKLLGGTGRG</sequence>
<dbReference type="GeneTree" id="ENSGT00940000158083"/>
<accession>A0A8C4Z4C6</accession>
<dbReference type="OMA" id="SHRYHTE"/>
<evidence type="ECO:0000313" key="8">
    <source>
        <dbReference type="Proteomes" id="UP000694546"/>
    </source>
</evidence>
<dbReference type="InterPro" id="IPR011043">
    <property type="entry name" value="Gal_Oxase/kelch_b-propeller"/>
</dbReference>
<evidence type="ECO:0000256" key="2">
    <source>
        <dbReference type="ARBA" id="ARBA00022525"/>
    </source>
</evidence>
<evidence type="ECO:0000256" key="4">
    <source>
        <dbReference type="SAM" id="MobiDB-lite"/>
    </source>
</evidence>
<reference evidence="7" key="1">
    <citation type="submission" date="2019-07" db="EMBL/GenBank/DDBJ databases">
        <authorList>
            <consortium name="Wellcome Sanger Institute Data Sharing"/>
        </authorList>
    </citation>
    <scope>NUCLEOTIDE SEQUENCE [LARGE SCALE GENOMIC DNA]</scope>
</reference>